<gene>
    <name evidence="2" type="ORF">UFOPK1722_00784</name>
</gene>
<evidence type="ECO:0000313" key="2">
    <source>
        <dbReference type="EMBL" id="CAB4577702.1"/>
    </source>
</evidence>
<organism evidence="2">
    <name type="scientific">freshwater metagenome</name>
    <dbReference type="NCBI Taxonomy" id="449393"/>
    <lineage>
        <taxon>unclassified sequences</taxon>
        <taxon>metagenomes</taxon>
        <taxon>ecological metagenomes</taxon>
    </lineage>
</organism>
<sequence length="363" mass="39472">MDGAKTTSTSLSVPVTEIAAAVEFLRTEGGFDLLRIHPADAPREARLVRDGTLLDLRVGTPTGVTIVIERSGTAESEPTDTHGPDGIVLRLTDAARLTVPPVIEENSVGAGDADGRWHVGRAGMEYRDLVPSRLGGAVIASNIRIRDAGPVPDYVHHHDVLFQLIFCRRGWVKVVYEDQGEPFVLRAGDCVIQPPGIRHRVLENSAGMEVVEIGYPAEHMTLVEHEMKLPNGSAPARSWHGQTFIRHDESNRSWTSIGDGIERTDTGVYDATLGLADVDVLRLRSGSVLELEPTVSAGRPRLVVVLEGHGSVRLLGEDHVLSEGATLSLRSEERARITAEVDTVLLRVRIDASHGVDHWRPIA</sequence>
<dbReference type="InterPro" id="IPR014710">
    <property type="entry name" value="RmlC-like_jellyroll"/>
</dbReference>
<protein>
    <submittedName>
        <fullName evidence="2">Unannotated protein</fullName>
    </submittedName>
</protein>
<dbReference type="SUPFAM" id="SSF51182">
    <property type="entry name" value="RmlC-like cupins"/>
    <property type="match status" value="2"/>
</dbReference>
<reference evidence="2" key="1">
    <citation type="submission" date="2020-05" db="EMBL/GenBank/DDBJ databases">
        <authorList>
            <person name="Chiriac C."/>
            <person name="Salcher M."/>
            <person name="Ghai R."/>
            <person name="Kavagutti S V."/>
        </authorList>
    </citation>
    <scope>NUCLEOTIDE SEQUENCE</scope>
</reference>
<name>A0A6J6EMS1_9ZZZZ</name>
<dbReference type="Gene3D" id="2.60.120.10">
    <property type="entry name" value="Jelly Rolls"/>
    <property type="match status" value="2"/>
</dbReference>
<evidence type="ECO:0000259" key="1">
    <source>
        <dbReference type="Pfam" id="PF07883"/>
    </source>
</evidence>
<dbReference type="Pfam" id="PF07883">
    <property type="entry name" value="Cupin_2"/>
    <property type="match status" value="1"/>
</dbReference>
<accession>A0A6J6EMS1</accession>
<feature type="domain" description="Cupin type-2" evidence="1">
    <location>
        <begin position="155"/>
        <end position="205"/>
    </location>
</feature>
<dbReference type="AlphaFoldDB" id="A0A6J6EMS1"/>
<dbReference type="InterPro" id="IPR013096">
    <property type="entry name" value="Cupin_2"/>
</dbReference>
<dbReference type="InterPro" id="IPR011051">
    <property type="entry name" value="RmlC_Cupin_sf"/>
</dbReference>
<proteinExistence type="predicted"/>
<dbReference type="EMBL" id="CAEZTS010000055">
    <property type="protein sequence ID" value="CAB4577702.1"/>
    <property type="molecule type" value="Genomic_DNA"/>
</dbReference>